<dbReference type="Pfam" id="PF02463">
    <property type="entry name" value="SMC_N"/>
    <property type="match status" value="1"/>
</dbReference>
<organism evidence="6 7">
    <name type="scientific">Oopsacas minuta</name>
    <dbReference type="NCBI Taxonomy" id="111878"/>
    <lineage>
        <taxon>Eukaryota</taxon>
        <taxon>Metazoa</taxon>
        <taxon>Porifera</taxon>
        <taxon>Hexactinellida</taxon>
        <taxon>Hexasterophora</taxon>
        <taxon>Lyssacinosida</taxon>
        <taxon>Leucopsacidae</taxon>
        <taxon>Oopsacas</taxon>
    </lineage>
</organism>
<gene>
    <name evidence="6" type="ORF">LOD99_4449</name>
</gene>
<evidence type="ECO:0000256" key="1">
    <source>
        <dbReference type="ARBA" id="ARBA00018690"/>
    </source>
</evidence>
<dbReference type="FunFam" id="3.40.50.300:FF:000424">
    <property type="entry name" value="Structural maintenance of chromosomes 3"/>
    <property type="match status" value="1"/>
</dbReference>
<protein>
    <recommendedName>
        <fullName evidence="1">Structural maintenance of chromosomes protein 3</fullName>
    </recommendedName>
</protein>
<evidence type="ECO:0000256" key="2">
    <source>
        <dbReference type="ARBA" id="ARBA00023306"/>
    </source>
</evidence>
<evidence type="ECO:0000259" key="5">
    <source>
        <dbReference type="Pfam" id="PF02463"/>
    </source>
</evidence>
<feature type="domain" description="RecF/RecN/SMC N-terminal" evidence="5">
    <location>
        <begin position="2"/>
        <end position="241"/>
    </location>
</feature>
<dbReference type="GO" id="GO:0016887">
    <property type="term" value="F:ATP hydrolysis activity"/>
    <property type="evidence" value="ECO:0007669"/>
    <property type="project" value="InterPro"/>
</dbReference>
<keyword evidence="3" id="KW-0175">Coiled coil</keyword>
<accession>A0AAV7JVI5</accession>
<evidence type="ECO:0000313" key="6">
    <source>
        <dbReference type="EMBL" id="KAI6652666.1"/>
    </source>
</evidence>
<dbReference type="PANTHER" id="PTHR43977">
    <property type="entry name" value="STRUCTURAL MAINTENANCE OF CHROMOSOMES PROTEIN 3"/>
    <property type="match status" value="1"/>
</dbReference>
<dbReference type="GO" id="GO:0005524">
    <property type="term" value="F:ATP binding"/>
    <property type="evidence" value="ECO:0007669"/>
    <property type="project" value="InterPro"/>
</dbReference>
<dbReference type="Proteomes" id="UP001165289">
    <property type="component" value="Unassembled WGS sequence"/>
</dbReference>
<dbReference type="Gene3D" id="3.40.50.300">
    <property type="entry name" value="P-loop containing nucleotide triphosphate hydrolases"/>
    <property type="match status" value="1"/>
</dbReference>
<dbReference type="Gene3D" id="1.10.287.1490">
    <property type="match status" value="1"/>
</dbReference>
<feature type="compositionally biased region" description="Basic and acidic residues" evidence="4">
    <location>
        <begin position="259"/>
        <end position="268"/>
    </location>
</feature>
<dbReference type="EMBL" id="JAKMXF010000298">
    <property type="protein sequence ID" value="KAI6652666.1"/>
    <property type="molecule type" value="Genomic_DNA"/>
</dbReference>
<dbReference type="AlphaFoldDB" id="A0AAV7JVI5"/>
<dbReference type="InterPro" id="IPR027417">
    <property type="entry name" value="P-loop_NTPase"/>
</dbReference>
<proteinExistence type="predicted"/>
<name>A0AAV7JVI5_9METZ</name>
<evidence type="ECO:0000256" key="4">
    <source>
        <dbReference type="SAM" id="MobiDB-lite"/>
    </source>
</evidence>
<evidence type="ECO:0000313" key="7">
    <source>
        <dbReference type="Proteomes" id="UP001165289"/>
    </source>
</evidence>
<dbReference type="InterPro" id="IPR041741">
    <property type="entry name" value="SMC3_ABC_euk"/>
</dbReference>
<evidence type="ECO:0000256" key="3">
    <source>
        <dbReference type="SAM" id="Coils"/>
    </source>
</evidence>
<keyword evidence="7" id="KW-1185">Reference proteome</keyword>
<feature type="region of interest" description="Disordered" evidence="4">
    <location>
        <begin position="249"/>
        <end position="268"/>
    </location>
</feature>
<keyword evidence="2" id="KW-0131">Cell cycle</keyword>
<dbReference type="InterPro" id="IPR003395">
    <property type="entry name" value="RecF/RecN/SMC_N"/>
</dbReference>
<sequence>MHIKQVIIEGFRSYKDQTIIEPFSHMHNVIVGRNGSGKSNFFFAIQFVLSDEFTNMSGEERQQLLHEGSGARVVSAFVEIVFDNSDNRLPIDKDEVGLRRVIGSKKDSYYLDKKHVLKSEVMNLLETAGFSRSNPYYIVKQGRINQIAMAPDTQRLQLLREVAGTRVYDDKKVESEGILKETESSREKISEHLENIEGRLTTLEEETQELREYQKWDKSRRAAEYALYEKELRDANNKLFENEKDKDEFQSFTKHRHHESKEAMDKVDSLERKVRDVKQRIRNATLENQQIQEERAEQVKLRAQLHLDKVDMEQSVCEDESTRNYLRKELDELTGEIERKDGELQEILPQYNDIREREQDLNNDISRNEMRQQELYAKQGRGKQFRTKQERDKWLKKEASAIKKTLNSQTEQRDRLQGEVAQLRATITDTNSDVTGRQGDLEVKRERIDQLSREHTHLKRERDELNNKRKEYWREESGLDQQIHTIREELSKAERGYRSTMSKTTNLGLDALHKIVEEQGIRGVYGPLIENFECVSTDFYTAVEVTAGGNFPEN</sequence>
<feature type="coiled-coil region" evidence="3">
    <location>
        <begin position="399"/>
        <end position="468"/>
    </location>
</feature>
<comment type="caution">
    <text evidence="6">The sequence shown here is derived from an EMBL/GenBank/DDBJ whole genome shotgun (WGS) entry which is preliminary data.</text>
</comment>
<dbReference type="SUPFAM" id="SSF52540">
    <property type="entry name" value="P-loop containing nucleoside triphosphate hydrolases"/>
    <property type="match status" value="1"/>
</dbReference>
<dbReference type="CDD" id="cd03272">
    <property type="entry name" value="ABC_SMC3_euk"/>
    <property type="match status" value="1"/>
</dbReference>
<reference evidence="6 7" key="1">
    <citation type="journal article" date="2023" name="BMC Biol.">
        <title>The compact genome of the sponge Oopsacas minuta (Hexactinellida) is lacking key metazoan core genes.</title>
        <authorList>
            <person name="Santini S."/>
            <person name="Schenkelaars Q."/>
            <person name="Jourda C."/>
            <person name="Duchesne M."/>
            <person name="Belahbib H."/>
            <person name="Rocher C."/>
            <person name="Selva M."/>
            <person name="Riesgo A."/>
            <person name="Vervoort M."/>
            <person name="Leys S.P."/>
            <person name="Kodjabachian L."/>
            <person name="Le Bivic A."/>
            <person name="Borchiellini C."/>
            <person name="Claverie J.M."/>
            <person name="Renard E."/>
        </authorList>
    </citation>
    <scope>NUCLEOTIDE SEQUENCE [LARGE SCALE GENOMIC DNA]</scope>
    <source>
        <strain evidence="6">SPO-2</strain>
    </source>
</reference>